<sequence>MARSLSDRDIASPDGLLTAGDVTPPSSAAKFMSRLWRLKGSVIAGCLLLAIVAAAVFAPLVTPHDPLEANIMLRLRPPLWMQGGVPEHLLGTDQVGRDILTRIIYGGRVSLSIGALAVLVSASFGIVLGLMAGYMGKVADAIISTLVNIMLTFPFVLLALAVIAVLGSGFSKLVIVLAITGWPLYTRIIRAETMALKEREFVVAARAVGMNHFRILTKHVLLNLVGTIVVIASLQVARMIILESFLSFLGLGVPPPTPTWGGMLGEGRLYMMHRWWLAAFPGMAIFATTLMINLVGDGLRDWLDPHLKL</sequence>
<dbReference type="Pfam" id="PF12911">
    <property type="entry name" value="OppC_N"/>
    <property type="match status" value="1"/>
</dbReference>
<evidence type="ECO:0000256" key="6">
    <source>
        <dbReference type="ARBA" id="ARBA00023136"/>
    </source>
</evidence>
<feature type="transmembrane region" description="Helical" evidence="7">
    <location>
        <begin position="173"/>
        <end position="189"/>
    </location>
</feature>
<dbReference type="SUPFAM" id="SSF161098">
    <property type="entry name" value="MetI-like"/>
    <property type="match status" value="1"/>
</dbReference>
<dbReference type="InterPro" id="IPR000515">
    <property type="entry name" value="MetI-like"/>
</dbReference>
<dbReference type="Proteomes" id="UP000019141">
    <property type="component" value="Unassembled WGS sequence"/>
</dbReference>
<dbReference type="PANTHER" id="PTHR43386:SF1">
    <property type="entry name" value="D,D-DIPEPTIDE TRANSPORT SYSTEM PERMEASE PROTEIN DDPC-RELATED"/>
    <property type="match status" value="1"/>
</dbReference>
<keyword evidence="3" id="KW-1003">Cell membrane</keyword>
<evidence type="ECO:0000313" key="9">
    <source>
        <dbReference type="EMBL" id="ETX01090.1"/>
    </source>
</evidence>
<organism evidence="9 10">
    <name type="scientific">Entotheonella factor</name>
    <dbReference type="NCBI Taxonomy" id="1429438"/>
    <lineage>
        <taxon>Bacteria</taxon>
        <taxon>Pseudomonadati</taxon>
        <taxon>Nitrospinota/Tectimicrobiota group</taxon>
        <taxon>Candidatus Tectimicrobiota</taxon>
        <taxon>Candidatus Entotheonellia</taxon>
        <taxon>Candidatus Entotheonellales</taxon>
        <taxon>Candidatus Entotheonellaceae</taxon>
        <taxon>Candidatus Entotheonella</taxon>
    </lineage>
</organism>
<comment type="subcellular location">
    <subcellularLocation>
        <location evidence="1 7">Cell membrane</location>
        <topology evidence="1 7">Multi-pass membrane protein</topology>
    </subcellularLocation>
</comment>
<dbReference type="PATRIC" id="fig|1429438.4.peg.1845"/>
<dbReference type="GO" id="GO:0055085">
    <property type="term" value="P:transmembrane transport"/>
    <property type="evidence" value="ECO:0007669"/>
    <property type="project" value="InterPro"/>
</dbReference>
<keyword evidence="10" id="KW-1185">Reference proteome</keyword>
<accession>W4LT95</accession>
<dbReference type="InterPro" id="IPR035906">
    <property type="entry name" value="MetI-like_sf"/>
</dbReference>
<keyword evidence="6 7" id="KW-0472">Membrane</keyword>
<protein>
    <recommendedName>
        <fullName evidence="8">ABC transmembrane type-1 domain-containing protein</fullName>
    </recommendedName>
</protein>
<dbReference type="Pfam" id="PF00528">
    <property type="entry name" value="BPD_transp_1"/>
    <property type="match status" value="1"/>
</dbReference>
<feature type="domain" description="ABC transmembrane type-1" evidence="8">
    <location>
        <begin position="107"/>
        <end position="296"/>
    </location>
</feature>
<dbReference type="Gene3D" id="1.10.3720.10">
    <property type="entry name" value="MetI-like"/>
    <property type="match status" value="1"/>
</dbReference>
<evidence type="ECO:0000256" key="5">
    <source>
        <dbReference type="ARBA" id="ARBA00022989"/>
    </source>
</evidence>
<evidence type="ECO:0000259" key="8">
    <source>
        <dbReference type="PROSITE" id="PS50928"/>
    </source>
</evidence>
<evidence type="ECO:0000313" key="10">
    <source>
        <dbReference type="Proteomes" id="UP000019141"/>
    </source>
</evidence>
<feature type="transmembrane region" description="Helical" evidence="7">
    <location>
        <begin position="111"/>
        <end position="134"/>
    </location>
</feature>
<dbReference type="InterPro" id="IPR025966">
    <property type="entry name" value="OppC_N"/>
</dbReference>
<feature type="transmembrane region" description="Helical" evidence="7">
    <location>
        <begin position="42"/>
        <end position="62"/>
    </location>
</feature>
<proteinExistence type="inferred from homology"/>
<dbReference type="InterPro" id="IPR050366">
    <property type="entry name" value="BP-dependent_transpt_permease"/>
</dbReference>
<evidence type="ECO:0000256" key="3">
    <source>
        <dbReference type="ARBA" id="ARBA00022475"/>
    </source>
</evidence>
<dbReference type="EMBL" id="AZHW01000273">
    <property type="protein sequence ID" value="ETX01090.1"/>
    <property type="molecule type" value="Genomic_DNA"/>
</dbReference>
<feature type="transmembrane region" description="Helical" evidence="7">
    <location>
        <begin position="275"/>
        <end position="295"/>
    </location>
</feature>
<keyword evidence="2 7" id="KW-0813">Transport</keyword>
<feature type="transmembrane region" description="Helical" evidence="7">
    <location>
        <begin position="220"/>
        <end position="241"/>
    </location>
</feature>
<dbReference type="AlphaFoldDB" id="W4LT95"/>
<keyword evidence="4 7" id="KW-0812">Transmembrane</keyword>
<dbReference type="GO" id="GO:0005886">
    <property type="term" value="C:plasma membrane"/>
    <property type="evidence" value="ECO:0007669"/>
    <property type="project" value="UniProtKB-SubCell"/>
</dbReference>
<dbReference type="PROSITE" id="PS50928">
    <property type="entry name" value="ABC_TM1"/>
    <property type="match status" value="1"/>
</dbReference>
<evidence type="ECO:0000256" key="4">
    <source>
        <dbReference type="ARBA" id="ARBA00022692"/>
    </source>
</evidence>
<evidence type="ECO:0000256" key="1">
    <source>
        <dbReference type="ARBA" id="ARBA00004651"/>
    </source>
</evidence>
<keyword evidence="5 7" id="KW-1133">Transmembrane helix</keyword>
<dbReference type="PANTHER" id="PTHR43386">
    <property type="entry name" value="OLIGOPEPTIDE TRANSPORT SYSTEM PERMEASE PROTEIN APPC"/>
    <property type="match status" value="1"/>
</dbReference>
<dbReference type="CDD" id="cd06261">
    <property type="entry name" value="TM_PBP2"/>
    <property type="match status" value="1"/>
</dbReference>
<gene>
    <name evidence="9" type="ORF">ETSY1_08820</name>
</gene>
<evidence type="ECO:0000256" key="7">
    <source>
        <dbReference type="RuleBase" id="RU363032"/>
    </source>
</evidence>
<name>W4LT95_ENTF1</name>
<dbReference type="HOGENOM" id="CLU_028518_1_1_7"/>
<evidence type="ECO:0000256" key="2">
    <source>
        <dbReference type="ARBA" id="ARBA00022448"/>
    </source>
</evidence>
<comment type="similarity">
    <text evidence="7">Belongs to the binding-protein-dependent transport system permease family.</text>
</comment>
<reference evidence="9 10" key="1">
    <citation type="journal article" date="2014" name="Nature">
        <title>An environmental bacterial taxon with a large and distinct metabolic repertoire.</title>
        <authorList>
            <person name="Wilson M.C."/>
            <person name="Mori T."/>
            <person name="Ruckert C."/>
            <person name="Uria A.R."/>
            <person name="Helf M.J."/>
            <person name="Takada K."/>
            <person name="Gernert C."/>
            <person name="Steffens U.A."/>
            <person name="Heycke N."/>
            <person name="Schmitt S."/>
            <person name="Rinke C."/>
            <person name="Helfrich E.J."/>
            <person name="Brachmann A.O."/>
            <person name="Gurgui C."/>
            <person name="Wakimoto T."/>
            <person name="Kracht M."/>
            <person name="Crusemann M."/>
            <person name="Hentschel U."/>
            <person name="Abe I."/>
            <person name="Matsunaga S."/>
            <person name="Kalinowski J."/>
            <person name="Takeyama H."/>
            <person name="Piel J."/>
        </authorList>
    </citation>
    <scope>NUCLEOTIDE SEQUENCE [LARGE SCALE GENOMIC DNA]</scope>
    <source>
        <strain evidence="10">TSY1</strain>
    </source>
</reference>
<feature type="transmembrane region" description="Helical" evidence="7">
    <location>
        <begin position="146"/>
        <end position="167"/>
    </location>
</feature>
<comment type="caution">
    <text evidence="9">The sequence shown here is derived from an EMBL/GenBank/DDBJ whole genome shotgun (WGS) entry which is preliminary data.</text>
</comment>